<accession>C6HSV0</accession>
<dbReference type="Proteomes" id="UP000002624">
    <property type="component" value="Unassembled WGS sequence"/>
</dbReference>
<organism evidence="1 2">
    <name type="scientific">Ajellomyces capsulatus (strain H143)</name>
    <name type="common">Darling's disease fungus</name>
    <name type="synonym">Histoplasma capsulatum</name>
    <dbReference type="NCBI Taxonomy" id="544712"/>
    <lineage>
        <taxon>Eukaryota</taxon>
        <taxon>Fungi</taxon>
        <taxon>Dikarya</taxon>
        <taxon>Ascomycota</taxon>
        <taxon>Pezizomycotina</taxon>
        <taxon>Eurotiomycetes</taxon>
        <taxon>Eurotiomycetidae</taxon>
        <taxon>Onygenales</taxon>
        <taxon>Ajellomycetaceae</taxon>
        <taxon>Histoplasma</taxon>
    </lineage>
</organism>
<dbReference type="HOGENOM" id="CLU_2072485_0_0_1"/>
<name>C6HSV0_AJECH</name>
<reference evidence="2" key="1">
    <citation type="submission" date="2009-05" db="EMBL/GenBank/DDBJ databases">
        <title>The genome sequence of Ajellomyces capsulatus strain H143.</title>
        <authorList>
            <person name="Champion M."/>
            <person name="Cuomo C.A."/>
            <person name="Ma L.-J."/>
            <person name="Henn M.R."/>
            <person name="Sil A."/>
            <person name="Goldman B."/>
            <person name="Young S.K."/>
            <person name="Kodira C.D."/>
            <person name="Zeng Q."/>
            <person name="Koehrsen M."/>
            <person name="Alvarado L."/>
            <person name="Berlin A.M."/>
            <person name="Borenstein D."/>
            <person name="Chen Z."/>
            <person name="Engels R."/>
            <person name="Freedman E."/>
            <person name="Gellesch M."/>
            <person name="Goldberg J."/>
            <person name="Griggs A."/>
            <person name="Gujja S."/>
            <person name="Heiman D.I."/>
            <person name="Hepburn T.A."/>
            <person name="Howarth C."/>
            <person name="Jen D."/>
            <person name="Larson L."/>
            <person name="Lewis B."/>
            <person name="Mehta T."/>
            <person name="Park D."/>
            <person name="Pearson M."/>
            <person name="Roberts A."/>
            <person name="Saif S."/>
            <person name="Shea T.D."/>
            <person name="Shenoy N."/>
            <person name="Sisk P."/>
            <person name="Stolte C."/>
            <person name="Sykes S."/>
            <person name="Walk T."/>
            <person name="White J."/>
            <person name="Yandava C."/>
            <person name="Klein B."/>
            <person name="McEwen J.G."/>
            <person name="Puccia R."/>
            <person name="Goldman G.H."/>
            <person name="Felipe M.S."/>
            <person name="Nino-Vega G."/>
            <person name="San-Blas G."/>
            <person name="Taylor J.W."/>
            <person name="Mendoza L."/>
            <person name="Galagan J.E."/>
            <person name="Nusbaum C."/>
            <person name="Birren B.W."/>
        </authorList>
    </citation>
    <scope>NUCLEOTIDE SEQUENCE [LARGE SCALE GENOMIC DNA]</scope>
    <source>
        <strain evidence="2">H143</strain>
    </source>
</reference>
<dbReference type="VEuPathDB" id="FungiDB:HCDG_09281"/>
<dbReference type="AlphaFoldDB" id="C6HSV0"/>
<proteinExistence type="predicted"/>
<evidence type="ECO:0000313" key="2">
    <source>
        <dbReference type="Proteomes" id="UP000002624"/>
    </source>
</evidence>
<sequence length="118" mass="13453">MPDLEQASAVPIRVRTTSAMFQIHAANLGRQKDGGSKDVAKEYNSLKICIQTDNTESSPVLNELNMLHRLNEFIREDQPWLNFTLLARDILWKDAQIRIGGRLIHIGPRKGSPERKVY</sequence>
<dbReference type="EMBL" id="GG692439">
    <property type="protein sequence ID" value="EER36625.1"/>
    <property type="molecule type" value="Genomic_DNA"/>
</dbReference>
<gene>
    <name evidence="1" type="ORF">HCDG_09281</name>
</gene>
<evidence type="ECO:0000313" key="1">
    <source>
        <dbReference type="EMBL" id="EER36625.1"/>
    </source>
</evidence>
<protein>
    <submittedName>
        <fullName evidence="1">Uncharacterized protein</fullName>
    </submittedName>
</protein>